<evidence type="ECO:0000256" key="2">
    <source>
        <dbReference type="SAM" id="MobiDB-lite"/>
    </source>
</evidence>
<evidence type="ECO:0000313" key="4">
    <source>
        <dbReference type="EMBL" id="KAK0130662.1"/>
    </source>
</evidence>
<proteinExistence type="inferred from homology"/>
<protein>
    <submittedName>
        <fullName evidence="4">Protein FAM102B</fullName>
    </submittedName>
</protein>
<dbReference type="InterPro" id="IPR039931">
    <property type="entry name" value="EEIG1/2-like"/>
</dbReference>
<feature type="compositionally biased region" description="Low complexity" evidence="2">
    <location>
        <begin position="149"/>
        <end position="164"/>
    </location>
</feature>
<dbReference type="EMBL" id="JAOPHQ010006668">
    <property type="protein sequence ID" value="KAK0130662.1"/>
    <property type="molecule type" value="Genomic_DNA"/>
</dbReference>
<feature type="compositionally biased region" description="Polar residues" evidence="2">
    <location>
        <begin position="137"/>
        <end position="148"/>
    </location>
</feature>
<feature type="region of interest" description="Disordered" evidence="2">
    <location>
        <begin position="254"/>
        <end position="296"/>
    </location>
</feature>
<keyword evidence="5" id="KW-1185">Reference proteome</keyword>
<dbReference type="Proteomes" id="UP001174136">
    <property type="component" value="Unassembled WGS sequence"/>
</dbReference>
<dbReference type="AlphaFoldDB" id="A0AA47LZ60"/>
<dbReference type="PANTHER" id="PTHR21456:SF3">
    <property type="entry name" value="EEIG FAMILY MEMBER 2"/>
    <property type="match status" value="1"/>
</dbReference>
<feature type="region of interest" description="Disordered" evidence="2">
    <location>
        <begin position="104"/>
        <end position="222"/>
    </location>
</feature>
<evidence type="ECO:0000313" key="5">
    <source>
        <dbReference type="Proteomes" id="UP001174136"/>
    </source>
</evidence>
<dbReference type="Pfam" id="PF10358">
    <property type="entry name" value="NT-C2"/>
    <property type="match status" value="1"/>
</dbReference>
<comment type="caution">
    <text evidence="4">The sequence shown here is derived from an EMBL/GenBank/DDBJ whole genome shotgun (WGS) entry which is preliminary data.</text>
</comment>
<comment type="similarity">
    <text evidence="1">Belongs to the EEIG family.</text>
</comment>
<dbReference type="PROSITE" id="PS51840">
    <property type="entry name" value="C2_NT"/>
    <property type="match status" value="1"/>
</dbReference>
<feature type="domain" description="C2 NT-type" evidence="3">
    <location>
        <begin position="1"/>
        <end position="77"/>
    </location>
</feature>
<dbReference type="PANTHER" id="PTHR21456">
    <property type="entry name" value="FAMILY WITH SEQUENCE SIMILARITY 102"/>
    <property type="match status" value="1"/>
</dbReference>
<reference evidence="4" key="1">
    <citation type="journal article" date="2023" name="Front. Mar. Sci.">
        <title>A new Merluccius polli reference genome to investigate the effects of global change in West African waters.</title>
        <authorList>
            <person name="Mateo J.L."/>
            <person name="Blanco-Fernandez C."/>
            <person name="Garcia-Vazquez E."/>
            <person name="Machado-Schiaffino G."/>
        </authorList>
    </citation>
    <scope>NUCLEOTIDE SEQUENCE</scope>
    <source>
        <strain evidence="4">C29</strain>
        <tissue evidence="4">Fin</tissue>
    </source>
</reference>
<gene>
    <name evidence="4" type="primary">FAM102B_1</name>
    <name evidence="4" type="ORF">N1851_034863</name>
</gene>
<organism evidence="4 5">
    <name type="scientific">Merluccius polli</name>
    <name type="common">Benguela hake</name>
    <name type="synonym">Merluccius cadenati</name>
    <dbReference type="NCBI Taxonomy" id="89951"/>
    <lineage>
        <taxon>Eukaryota</taxon>
        <taxon>Metazoa</taxon>
        <taxon>Chordata</taxon>
        <taxon>Craniata</taxon>
        <taxon>Vertebrata</taxon>
        <taxon>Euteleostomi</taxon>
        <taxon>Actinopterygii</taxon>
        <taxon>Neopterygii</taxon>
        <taxon>Teleostei</taxon>
        <taxon>Neoteleostei</taxon>
        <taxon>Acanthomorphata</taxon>
        <taxon>Zeiogadaria</taxon>
        <taxon>Gadariae</taxon>
        <taxon>Gadiformes</taxon>
        <taxon>Gadoidei</taxon>
        <taxon>Merlucciidae</taxon>
        <taxon>Merluccius</taxon>
    </lineage>
</organism>
<sequence>MSASAGTGVLDPCVCRVSVRKELKGGKAYAKLGFADLNLAEFAGSGSTTRRCLLEGYDTKNTRQDNSILKVVISTQLMSGDPCFKTPASTATVIGVQGDAERLLEDRKGGDTQKGGAEGREGRCSSVPEELAGCGHSRTSSYASQQSKLSGYSTGHSRSSSLSEFSHRRNHSVGSASTGIGSIPEPAEETESRPCPALPEHPVLPSLASSTPPGGATPVRSASSCERLNRWVVVLMYTVSPASAGVWLPACVSSPSRHPGKPDSGYQQHVSPPPSRHPVKQDSMESQLKRMDDTRVDADDVVEKILQSQDFTPSLLDSSAEGNPHTPPCASLSSLLS</sequence>
<feature type="region of interest" description="Disordered" evidence="2">
    <location>
        <begin position="313"/>
        <end position="337"/>
    </location>
</feature>
<feature type="compositionally biased region" description="Basic and acidic residues" evidence="2">
    <location>
        <begin position="104"/>
        <end position="123"/>
    </location>
</feature>
<dbReference type="InterPro" id="IPR019448">
    <property type="entry name" value="NT-C2"/>
</dbReference>
<evidence type="ECO:0000259" key="3">
    <source>
        <dbReference type="PROSITE" id="PS51840"/>
    </source>
</evidence>
<evidence type="ECO:0000256" key="1">
    <source>
        <dbReference type="ARBA" id="ARBA00034780"/>
    </source>
</evidence>
<name>A0AA47LZ60_MERPO</name>
<accession>A0AA47LZ60</accession>
<feature type="compositionally biased region" description="Basic and acidic residues" evidence="2">
    <location>
        <begin position="279"/>
        <end position="296"/>
    </location>
</feature>